<proteinExistence type="inferred from homology"/>
<dbReference type="PANTHER" id="PTHR13353:SF5">
    <property type="entry name" value="TRANSMEMBRANE PROTEIN 19"/>
    <property type="match status" value="1"/>
</dbReference>
<comment type="subcellular location">
    <subcellularLocation>
        <location evidence="1">Membrane</location>
        <topology evidence="1">Multi-pass membrane protein</topology>
    </subcellularLocation>
</comment>
<feature type="transmembrane region" description="Helical" evidence="6">
    <location>
        <begin position="84"/>
        <end position="103"/>
    </location>
</feature>
<name>A0A3S1DKK1_9BACL</name>
<dbReference type="OrthoDB" id="9808500at2"/>
<dbReference type="PANTHER" id="PTHR13353">
    <property type="entry name" value="TRANSMEMBRANE PROTEIN 19"/>
    <property type="match status" value="1"/>
</dbReference>
<evidence type="ECO:0000256" key="2">
    <source>
        <dbReference type="ARBA" id="ARBA00009012"/>
    </source>
</evidence>
<keyword evidence="3 6" id="KW-0812">Transmembrane</keyword>
<dbReference type="Proteomes" id="UP000279446">
    <property type="component" value="Unassembled WGS sequence"/>
</dbReference>
<dbReference type="GO" id="GO:0016020">
    <property type="term" value="C:membrane"/>
    <property type="evidence" value="ECO:0007669"/>
    <property type="project" value="UniProtKB-SubCell"/>
</dbReference>
<dbReference type="RefSeq" id="WP_127193864.1">
    <property type="nucleotide sequence ID" value="NZ_RZNY01000019.1"/>
</dbReference>
<comment type="similarity">
    <text evidence="2">Belongs to the TMEM19 family.</text>
</comment>
<evidence type="ECO:0000256" key="4">
    <source>
        <dbReference type="ARBA" id="ARBA00022989"/>
    </source>
</evidence>
<dbReference type="Pfam" id="PF01940">
    <property type="entry name" value="DUF92"/>
    <property type="match status" value="1"/>
</dbReference>
<dbReference type="EMBL" id="RZNY01000019">
    <property type="protein sequence ID" value="RUT43436.1"/>
    <property type="molecule type" value="Genomic_DNA"/>
</dbReference>
<organism evidence="7 8">
    <name type="scientific">Paenibacillus anaericanus</name>
    <dbReference type="NCBI Taxonomy" id="170367"/>
    <lineage>
        <taxon>Bacteria</taxon>
        <taxon>Bacillati</taxon>
        <taxon>Bacillota</taxon>
        <taxon>Bacilli</taxon>
        <taxon>Bacillales</taxon>
        <taxon>Paenibacillaceae</taxon>
        <taxon>Paenibacillus</taxon>
    </lineage>
</organism>
<protein>
    <submittedName>
        <fullName evidence="7">DUF92 domain-containing protein</fullName>
    </submittedName>
</protein>
<keyword evidence="4 6" id="KW-1133">Transmembrane helix</keyword>
<comment type="caution">
    <text evidence="7">The sequence shown here is derived from an EMBL/GenBank/DDBJ whole genome shotgun (WGS) entry which is preliminary data.</text>
</comment>
<feature type="transmembrane region" description="Helical" evidence="6">
    <location>
        <begin position="152"/>
        <end position="176"/>
    </location>
</feature>
<keyword evidence="5 6" id="KW-0472">Membrane</keyword>
<reference evidence="7 8" key="1">
    <citation type="submission" date="2018-12" db="EMBL/GenBank/DDBJ databases">
        <authorList>
            <person name="Sun L."/>
            <person name="Chen Z."/>
        </authorList>
    </citation>
    <scope>NUCLEOTIDE SEQUENCE [LARGE SCALE GENOMIC DNA]</scope>
    <source>
        <strain evidence="7 8">DSM 15890</strain>
    </source>
</reference>
<evidence type="ECO:0000313" key="7">
    <source>
        <dbReference type="EMBL" id="RUT43436.1"/>
    </source>
</evidence>
<evidence type="ECO:0000256" key="1">
    <source>
        <dbReference type="ARBA" id="ARBA00004141"/>
    </source>
</evidence>
<gene>
    <name evidence="7" type="ORF">EJP82_19750</name>
</gene>
<evidence type="ECO:0000313" key="8">
    <source>
        <dbReference type="Proteomes" id="UP000279446"/>
    </source>
</evidence>
<dbReference type="InterPro" id="IPR002794">
    <property type="entry name" value="DUF92_TMEM19"/>
</dbReference>
<sequence>MNWIIGALCALFVSVAAYRKGSLSLSGMLAAIVMGTVYYGAGNSFWFGILLLFFVTSSVFSKFRGDRKLELEKSYAKSGRRDMMQVFANGGLGMLACLGNFFWPDPAWGYFFVGSMAAVTADTWATEWGGLSKKAPISIMTWKRVPAGTSGGVSLLGSSAALAGAIMIGGAAWILLHWIGDGESSSLLLVKWVIIGGLSGFVGAFADSLLGATLQKMNRCVVCGKSVEVSVHCDRSTVHERGLHWLNNDMVNLISALAAGCLAWALGMIWI</sequence>
<feature type="transmembrane region" description="Helical" evidence="6">
    <location>
        <begin position="109"/>
        <end position="131"/>
    </location>
</feature>
<feature type="transmembrane region" description="Helical" evidence="6">
    <location>
        <begin position="250"/>
        <end position="270"/>
    </location>
</feature>
<accession>A0A3S1DKK1</accession>
<evidence type="ECO:0000256" key="3">
    <source>
        <dbReference type="ARBA" id="ARBA00022692"/>
    </source>
</evidence>
<feature type="transmembrane region" description="Helical" evidence="6">
    <location>
        <begin position="188"/>
        <end position="210"/>
    </location>
</feature>
<feature type="transmembrane region" description="Helical" evidence="6">
    <location>
        <begin position="45"/>
        <end position="63"/>
    </location>
</feature>
<evidence type="ECO:0000256" key="6">
    <source>
        <dbReference type="SAM" id="Phobius"/>
    </source>
</evidence>
<evidence type="ECO:0000256" key="5">
    <source>
        <dbReference type="ARBA" id="ARBA00023136"/>
    </source>
</evidence>
<keyword evidence="8" id="KW-1185">Reference proteome</keyword>
<dbReference type="AlphaFoldDB" id="A0A3S1DKK1"/>